<feature type="compositionally biased region" description="Basic and acidic residues" evidence="2">
    <location>
        <begin position="463"/>
        <end position="479"/>
    </location>
</feature>
<dbReference type="InterPro" id="IPR011990">
    <property type="entry name" value="TPR-like_helical_dom_sf"/>
</dbReference>
<dbReference type="SUPFAM" id="SSF53300">
    <property type="entry name" value="vWA-like"/>
    <property type="match status" value="1"/>
</dbReference>
<reference evidence="5 6" key="1">
    <citation type="submission" date="2019-05" db="EMBL/GenBank/DDBJ databases">
        <title>Tamlana fucoidanivorans sp. nov., isolated from the surface of algae collected from Fujian province in China.</title>
        <authorList>
            <person name="Li J."/>
        </authorList>
    </citation>
    <scope>NUCLEOTIDE SEQUENCE [LARGE SCALE GENOMIC DNA]</scope>
    <source>
        <strain evidence="5 6">CW2-9</strain>
    </source>
</reference>
<dbReference type="Gene3D" id="3.40.50.410">
    <property type="entry name" value="von Willebrand factor, type A domain"/>
    <property type="match status" value="1"/>
</dbReference>
<dbReference type="InterPro" id="IPR036465">
    <property type="entry name" value="vWFA_dom_sf"/>
</dbReference>
<feature type="transmembrane region" description="Helical" evidence="3">
    <location>
        <begin position="67"/>
        <end position="88"/>
    </location>
</feature>
<evidence type="ECO:0000256" key="2">
    <source>
        <dbReference type="SAM" id="MobiDB-lite"/>
    </source>
</evidence>
<name>A0A5C4SG08_9FLAO</name>
<feature type="transmembrane region" description="Helical" evidence="3">
    <location>
        <begin position="20"/>
        <end position="38"/>
    </location>
</feature>
<dbReference type="OrthoDB" id="9807628at2"/>
<dbReference type="PANTHER" id="PTHR22550">
    <property type="entry name" value="SPORE GERMINATION PROTEIN"/>
    <property type="match status" value="1"/>
</dbReference>
<dbReference type="SMART" id="SM00028">
    <property type="entry name" value="TPR"/>
    <property type="match status" value="1"/>
</dbReference>
<evidence type="ECO:0000256" key="1">
    <source>
        <dbReference type="PROSITE-ProRule" id="PRU00339"/>
    </source>
</evidence>
<dbReference type="Pfam" id="PF13519">
    <property type="entry name" value="VWA_2"/>
    <property type="match status" value="1"/>
</dbReference>
<accession>A0A5C4SG08</accession>
<dbReference type="SUPFAM" id="SSF48452">
    <property type="entry name" value="TPR-like"/>
    <property type="match status" value="1"/>
</dbReference>
<keyword evidence="3" id="KW-1133">Transmembrane helix</keyword>
<feature type="repeat" description="TPR" evidence="1">
    <location>
        <begin position="406"/>
        <end position="439"/>
    </location>
</feature>
<keyword evidence="3" id="KW-0812">Transmembrane</keyword>
<evidence type="ECO:0000313" key="5">
    <source>
        <dbReference type="EMBL" id="TNJ42514.1"/>
    </source>
</evidence>
<dbReference type="Gene3D" id="1.25.40.10">
    <property type="entry name" value="Tetratricopeptide repeat domain"/>
    <property type="match status" value="1"/>
</dbReference>
<dbReference type="Proteomes" id="UP000308713">
    <property type="component" value="Unassembled WGS sequence"/>
</dbReference>
<organism evidence="5 6">
    <name type="scientific">Allotamlana fucoidanivorans</name>
    <dbReference type="NCBI Taxonomy" id="2583814"/>
    <lineage>
        <taxon>Bacteria</taxon>
        <taxon>Pseudomonadati</taxon>
        <taxon>Bacteroidota</taxon>
        <taxon>Flavobacteriia</taxon>
        <taxon>Flavobacteriales</taxon>
        <taxon>Flavobacteriaceae</taxon>
        <taxon>Allotamlana</taxon>
    </lineage>
</organism>
<keyword evidence="6" id="KW-1185">Reference proteome</keyword>
<proteinExistence type="predicted"/>
<feature type="region of interest" description="Disordered" evidence="2">
    <location>
        <begin position="460"/>
        <end position="530"/>
    </location>
</feature>
<dbReference type="InterPro" id="IPR019734">
    <property type="entry name" value="TPR_rpt"/>
</dbReference>
<evidence type="ECO:0000313" key="6">
    <source>
        <dbReference type="Proteomes" id="UP000308713"/>
    </source>
</evidence>
<comment type="caution">
    <text evidence="5">The sequence shown here is derived from an EMBL/GenBank/DDBJ whole genome shotgun (WGS) entry which is preliminary data.</text>
</comment>
<sequence>MVETLKHINWEDFHFLRTNYVLYMISGLLLIILGFVFYKESTSWVNAIAKHLRPYVIQKGTRWKSMLIRTSVVIMFIIGIVSFLGPTWSRIKAPTKKVKSQFVIALDMSESMLVDDISPNRLERAKFKIHDLLKANPRAETNLIVFAASSHVVTPFTTDYKIILDQIDGLQPRMMPVKGTGFNALFDKIEALSLDPVAQSKILLVTDDLEALSIERINNFLQENNVKLFIYPFATPTGGTIPKHNTKSALNTTKLSAFTAIENVFFLEATLDDSDVKDLAKSVSKELIFEDKIDKEDESWKDQGYWFLIPLMILFSFSFRKGWSINSLLLLICLSSCNSNDKTPKSISSFKDLWYTSDYQGQQLYNDKDYANAALKFNDPMHKGVAYYKAGDFVSAEAAFKQDTTTNGLYNLGLTYAKLGKLEASKEAFEQVLSKYPNNTKAKDNLKIIAKAVDSLNANKPKTFKEEKDKALAKNKQNDSPEDLSGGGQEATKKDMEKERKEETAETGQRKGKELDELPDDFKSGQGALPKNILMRKIDDDPALFLTKKFRYQVKKKLVQPEKTAHSW</sequence>
<dbReference type="AlphaFoldDB" id="A0A5C4SG08"/>
<dbReference type="InterPro" id="IPR002035">
    <property type="entry name" value="VWF_A"/>
</dbReference>
<evidence type="ECO:0000256" key="3">
    <source>
        <dbReference type="SAM" id="Phobius"/>
    </source>
</evidence>
<dbReference type="PANTHER" id="PTHR22550:SF14">
    <property type="entry name" value="VWFA DOMAIN-CONTAINING PROTEIN"/>
    <property type="match status" value="1"/>
</dbReference>
<gene>
    <name evidence="5" type="ORF">FGF67_13535</name>
</gene>
<feature type="domain" description="VWFA" evidence="4">
    <location>
        <begin position="103"/>
        <end position="207"/>
    </location>
</feature>
<keyword evidence="3" id="KW-0472">Membrane</keyword>
<dbReference type="InterPro" id="IPR050768">
    <property type="entry name" value="UPF0353/GerABKA_families"/>
</dbReference>
<protein>
    <submittedName>
        <fullName evidence="5">VWA domain-containing protein</fullName>
    </submittedName>
</protein>
<keyword evidence="1" id="KW-0802">TPR repeat</keyword>
<feature type="compositionally biased region" description="Basic and acidic residues" evidence="2">
    <location>
        <begin position="491"/>
        <end position="523"/>
    </location>
</feature>
<dbReference type="RefSeq" id="WP_139698297.1">
    <property type="nucleotide sequence ID" value="NZ_CP074074.1"/>
</dbReference>
<evidence type="ECO:0000259" key="4">
    <source>
        <dbReference type="Pfam" id="PF13519"/>
    </source>
</evidence>
<dbReference type="Pfam" id="PF00515">
    <property type="entry name" value="TPR_1"/>
    <property type="match status" value="1"/>
</dbReference>
<dbReference type="EMBL" id="VDCS01000013">
    <property type="protein sequence ID" value="TNJ42514.1"/>
    <property type="molecule type" value="Genomic_DNA"/>
</dbReference>
<dbReference type="PROSITE" id="PS50005">
    <property type="entry name" value="TPR"/>
    <property type="match status" value="1"/>
</dbReference>